<name>A0A8H7RPF2_9FUNG</name>
<keyword evidence="3" id="KW-1185">Reference proteome</keyword>
<feature type="region of interest" description="Disordered" evidence="1">
    <location>
        <begin position="662"/>
        <end position="684"/>
    </location>
</feature>
<evidence type="ECO:0000313" key="2">
    <source>
        <dbReference type="EMBL" id="KAG2214826.1"/>
    </source>
</evidence>
<feature type="compositionally biased region" description="Basic residues" evidence="1">
    <location>
        <begin position="25"/>
        <end position="34"/>
    </location>
</feature>
<protein>
    <recommendedName>
        <fullName evidence="4">CxC2-like cysteine cluster KDZ transposase-associated domain-containing protein</fullName>
    </recommendedName>
</protein>
<accession>A0A8H7RPF2</accession>
<dbReference type="Proteomes" id="UP000646827">
    <property type="component" value="Unassembled WGS sequence"/>
</dbReference>
<dbReference type="Pfam" id="PF18758">
    <property type="entry name" value="KDZ"/>
    <property type="match status" value="1"/>
</dbReference>
<reference evidence="2 3" key="1">
    <citation type="submission" date="2020-12" db="EMBL/GenBank/DDBJ databases">
        <title>Metabolic potential, ecology and presence of endohyphal bacteria is reflected in genomic diversity of Mucoromycotina.</title>
        <authorList>
            <person name="Muszewska A."/>
            <person name="Okrasinska A."/>
            <person name="Steczkiewicz K."/>
            <person name="Drgas O."/>
            <person name="Orlowska M."/>
            <person name="Perlinska-Lenart U."/>
            <person name="Aleksandrzak-Piekarczyk T."/>
            <person name="Szatraj K."/>
            <person name="Zielenkiewicz U."/>
            <person name="Pilsyk S."/>
            <person name="Malc E."/>
            <person name="Mieczkowski P."/>
            <person name="Kruszewska J.S."/>
            <person name="Biernat P."/>
            <person name="Pawlowska J."/>
        </authorList>
    </citation>
    <scope>NUCLEOTIDE SEQUENCE [LARGE SCALE GENOMIC DNA]</scope>
    <source>
        <strain evidence="2 3">CBS 142.35</strain>
    </source>
</reference>
<evidence type="ECO:0000256" key="1">
    <source>
        <dbReference type="SAM" id="MobiDB-lite"/>
    </source>
</evidence>
<dbReference type="PANTHER" id="PTHR33096">
    <property type="entry name" value="CXC2 DOMAIN-CONTAINING PROTEIN"/>
    <property type="match status" value="1"/>
</dbReference>
<dbReference type="InterPro" id="IPR040521">
    <property type="entry name" value="KDZ"/>
</dbReference>
<feature type="region of interest" description="Disordered" evidence="1">
    <location>
        <begin position="1"/>
        <end position="41"/>
    </location>
</feature>
<evidence type="ECO:0000313" key="3">
    <source>
        <dbReference type="Proteomes" id="UP000646827"/>
    </source>
</evidence>
<evidence type="ECO:0008006" key="4">
    <source>
        <dbReference type="Google" id="ProtNLM"/>
    </source>
</evidence>
<sequence>MPLTHKAASFKRKRSVYREAQVSGRGKRRTGKQRKPTDQSDKYMLADIIPTKSTTLLPSLAKAYIEGYGIQEPKSEELAPVPGPICSCMDKSSHTVTCIFKCGIANYDIVYCNKCPEYRLPLVLLRSHLFPMTPEVPGIAIHVKQMFSLNNMFYKCGISVHKIAQWAEDEYEQKAPASLKGRLNEALPVYNRVVLSVKKELREKSGVILGCAGCRFMSGPKPIAMDGNFQHRRFARNKDPEGVVLPGDDAENSRYWNINPNEAIHYPGSASDGCETFSALQKQGGQSKKIDQTGIFGCACSRHGYTVSLVDIFSYVLTGLLKVINNQSYGSNIMLQYDVGYAPIAVGVWHITGHKPSCQIKYHPRLVKHFGLTDGETLERMWSFLSSMINMCRNMSSMNRRLTLTLALDAYAAQRMNNIGSLIQRKHKRAVDMLDHAILSLNNAGYMGNLPALEESWNRHVENIEGRFSNATARVKRVTDARERLRVAVGIFDIIDQAFKNGSNGNNHTQNLAAQKETTYKQIKKKLDIYNKIATRNTVIGFRGSYGDDVRAIIALNSDFRTDCNLLTTTDSNAPYDAYHGLQRAIEEFAMLKDEAASVIKHGKDIVNKLEAVVNVPSPNDIQGRGMIVMWEKQLKEARRWAASQEERLAGIADGSKIPVIFSAEENGDEEEGDESDEGEETNYAEFINLFPEDMVVEDD</sequence>
<dbReference type="EMBL" id="JAEPRB010000575">
    <property type="protein sequence ID" value="KAG2214826.1"/>
    <property type="molecule type" value="Genomic_DNA"/>
</dbReference>
<feature type="compositionally biased region" description="Acidic residues" evidence="1">
    <location>
        <begin position="666"/>
        <end position="683"/>
    </location>
</feature>
<comment type="caution">
    <text evidence="2">The sequence shown here is derived from an EMBL/GenBank/DDBJ whole genome shotgun (WGS) entry which is preliminary data.</text>
</comment>
<proteinExistence type="predicted"/>
<dbReference type="PANTHER" id="PTHR33096:SF1">
    <property type="entry name" value="CXC1-LIKE CYSTEINE CLUSTER ASSOCIATED WITH KDZ TRANSPOSASES DOMAIN-CONTAINING PROTEIN"/>
    <property type="match status" value="1"/>
</dbReference>
<dbReference type="AlphaFoldDB" id="A0A8H7RPF2"/>
<gene>
    <name evidence="2" type="ORF">INT45_009800</name>
</gene>
<organism evidence="2 3">
    <name type="scientific">Circinella minor</name>
    <dbReference type="NCBI Taxonomy" id="1195481"/>
    <lineage>
        <taxon>Eukaryota</taxon>
        <taxon>Fungi</taxon>
        <taxon>Fungi incertae sedis</taxon>
        <taxon>Mucoromycota</taxon>
        <taxon>Mucoromycotina</taxon>
        <taxon>Mucoromycetes</taxon>
        <taxon>Mucorales</taxon>
        <taxon>Lichtheimiaceae</taxon>
        <taxon>Circinella</taxon>
    </lineage>
</organism>
<dbReference type="OrthoDB" id="3364670at2759"/>